<evidence type="ECO:0000313" key="1">
    <source>
        <dbReference type="EMBL" id="URN94912.1"/>
    </source>
</evidence>
<dbReference type="EMBL" id="CP097899">
    <property type="protein sequence ID" value="URN94912.1"/>
    <property type="molecule type" value="Genomic_DNA"/>
</dbReference>
<organism evidence="1 2">
    <name type="scientific">Candidatus Pristimantibacillus lignocellulolyticus</name>
    <dbReference type="NCBI Taxonomy" id="2994561"/>
    <lineage>
        <taxon>Bacteria</taxon>
        <taxon>Bacillati</taxon>
        <taxon>Bacillota</taxon>
        <taxon>Bacilli</taxon>
        <taxon>Bacillales</taxon>
        <taxon>Paenibacillaceae</taxon>
        <taxon>Candidatus Pristimantibacillus</taxon>
    </lineage>
</organism>
<dbReference type="KEGG" id="plig:NAG76_01245"/>
<dbReference type="AlphaFoldDB" id="A0A9J6ZGD0"/>
<evidence type="ECO:0000313" key="2">
    <source>
        <dbReference type="Proteomes" id="UP001056756"/>
    </source>
</evidence>
<protein>
    <recommendedName>
        <fullName evidence="3">HTH LytTR-type domain-containing protein</fullName>
    </recommendedName>
</protein>
<proteinExistence type="predicted"/>
<dbReference type="Proteomes" id="UP001056756">
    <property type="component" value="Chromosome"/>
</dbReference>
<evidence type="ECO:0008006" key="3">
    <source>
        <dbReference type="Google" id="ProtNLM"/>
    </source>
</evidence>
<sequence length="110" mass="12364">MLSVALNERTMCEDFDLEQEILFYKIGTEGLVSFHGNNFSRKVQLSQSELKQLTRTKGYFAISSNCYINVSRIRSIGSGAISFGGDLTSSKILAVSRRNELKLKQLHQIS</sequence>
<gene>
    <name evidence="1" type="ORF">NAG76_01245</name>
</gene>
<reference evidence="1" key="1">
    <citation type="submission" date="2022-05" db="EMBL/GenBank/DDBJ databases">
        <title>Novel bacterial taxa in a minimal lignocellulolytic consortium and its capacity to transform plastics disclosed by genome-resolved metagenomics.</title>
        <authorList>
            <person name="Rodriguez C.A.D."/>
            <person name="Diaz-Garcia L."/>
            <person name="Herrera K."/>
            <person name="Tarazona N.A."/>
            <person name="Sproer C."/>
            <person name="Overmann J."/>
            <person name="Jimenez D.J."/>
        </authorList>
    </citation>
    <scope>NUCLEOTIDE SEQUENCE</scope>
    <source>
        <strain evidence="1">MAG5</strain>
    </source>
</reference>
<accession>A0A9J6ZGD0</accession>
<name>A0A9J6ZGD0_9BACL</name>